<dbReference type="InterPro" id="IPR006260">
    <property type="entry name" value="TonB/TolA_C"/>
</dbReference>
<keyword evidence="6" id="KW-0812">Transmembrane</keyword>
<keyword evidence="9" id="KW-0472">Membrane</keyword>
<evidence type="ECO:0000256" key="1">
    <source>
        <dbReference type="ARBA" id="ARBA00004383"/>
    </source>
</evidence>
<keyword evidence="4" id="KW-1003">Cell membrane</keyword>
<evidence type="ECO:0000256" key="5">
    <source>
        <dbReference type="ARBA" id="ARBA00022519"/>
    </source>
</evidence>
<evidence type="ECO:0000256" key="10">
    <source>
        <dbReference type="SAM" id="MobiDB-lite"/>
    </source>
</evidence>
<keyword evidence="5" id="KW-0997">Cell inner membrane</keyword>
<dbReference type="SUPFAM" id="SSF74653">
    <property type="entry name" value="TolA/TonB C-terminal domain"/>
    <property type="match status" value="1"/>
</dbReference>
<feature type="region of interest" description="Disordered" evidence="10">
    <location>
        <begin position="1"/>
        <end position="25"/>
    </location>
</feature>
<keyword evidence="8" id="KW-1133">Transmembrane helix</keyword>
<dbReference type="Gene3D" id="3.30.1150.10">
    <property type="match status" value="1"/>
</dbReference>
<evidence type="ECO:0000313" key="13">
    <source>
        <dbReference type="Proteomes" id="UP001611383"/>
    </source>
</evidence>
<evidence type="ECO:0000256" key="4">
    <source>
        <dbReference type="ARBA" id="ARBA00022475"/>
    </source>
</evidence>
<keyword evidence="7" id="KW-0653">Protein transport</keyword>
<dbReference type="Proteomes" id="UP001611383">
    <property type="component" value="Chromosome"/>
</dbReference>
<evidence type="ECO:0000313" key="12">
    <source>
        <dbReference type="EMBL" id="WNG42911.1"/>
    </source>
</evidence>
<keyword evidence="13" id="KW-1185">Reference proteome</keyword>
<feature type="compositionally biased region" description="Low complexity" evidence="10">
    <location>
        <begin position="142"/>
        <end position="153"/>
    </location>
</feature>
<evidence type="ECO:0000256" key="7">
    <source>
        <dbReference type="ARBA" id="ARBA00022927"/>
    </source>
</evidence>
<evidence type="ECO:0000256" key="9">
    <source>
        <dbReference type="ARBA" id="ARBA00023136"/>
    </source>
</evidence>
<evidence type="ECO:0000256" key="6">
    <source>
        <dbReference type="ARBA" id="ARBA00022692"/>
    </source>
</evidence>
<dbReference type="RefSeq" id="WP_395813132.1">
    <property type="nucleotide sequence ID" value="NZ_CP043494.1"/>
</dbReference>
<feature type="region of interest" description="Disordered" evidence="10">
    <location>
        <begin position="73"/>
        <end position="195"/>
    </location>
</feature>
<evidence type="ECO:0000256" key="8">
    <source>
        <dbReference type="ARBA" id="ARBA00022989"/>
    </source>
</evidence>
<dbReference type="InterPro" id="IPR051045">
    <property type="entry name" value="TonB-dependent_transducer"/>
</dbReference>
<organism evidence="12 13">
    <name type="scientific">Archangium minus</name>
    <dbReference type="NCBI Taxonomy" id="83450"/>
    <lineage>
        <taxon>Bacteria</taxon>
        <taxon>Pseudomonadati</taxon>
        <taxon>Myxococcota</taxon>
        <taxon>Myxococcia</taxon>
        <taxon>Myxococcales</taxon>
        <taxon>Cystobacterineae</taxon>
        <taxon>Archangiaceae</taxon>
        <taxon>Archangium</taxon>
    </lineage>
</organism>
<reference evidence="12 13" key="1">
    <citation type="submission" date="2019-08" db="EMBL/GenBank/DDBJ databases">
        <title>Archangium and Cystobacter genomes.</title>
        <authorList>
            <person name="Chen I.-C.K."/>
            <person name="Wielgoss S."/>
        </authorList>
    </citation>
    <scope>NUCLEOTIDE SEQUENCE [LARGE SCALE GENOMIC DNA]</scope>
    <source>
        <strain evidence="12 13">Cbm 6</strain>
    </source>
</reference>
<keyword evidence="3" id="KW-0813">Transport</keyword>
<protein>
    <submittedName>
        <fullName evidence="12">Energy transducer TonB</fullName>
    </submittedName>
</protein>
<gene>
    <name evidence="12" type="ORF">F0U60_01485</name>
</gene>
<accession>A0ABY9WJI1</accession>
<dbReference type="EMBL" id="CP043494">
    <property type="protein sequence ID" value="WNG42911.1"/>
    <property type="molecule type" value="Genomic_DNA"/>
</dbReference>
<dbReference type="PANTHER" id="PTHR33446">
    <property type="entry name" value="PROTEIN TONB-RELATED"/>
    <property type="match status" value="1"/>
</dbReference>
<evidence type="ECO:0000256" key="3">
    <source>
        <dbReference type="ARBA" id="ARBA00022448"/>
    </source>
</evidence>
<name>A0ABY9WJI1_9BACT</name>
<feature type="compositionally biased region" description="Gly residues" evidence="10">
    <location>
        <begin position="181"/>
        <end position="195"/>
    </location>
</feature>
<proteinExistence type="inferred from homology"/>
<comment type="similarity">
    <text evidence="2">Belongs to the TonB family.</text>
</comment>
<comment type="subcellular location">
    <subcellularLocation>
        <location evidence="1">Cell inner membrane</location>
        <topology evidence="1">Single-pass membrane protein</topology>
        <orientation evidence="1">Periplasmic side</orientation>
    </subcellularLocation>
</comment>
<sequence>MTPGARDRATQRVASRGAGPGGSLSRVSLALGASLVLHVLGMGALWRGASEPEPKRSRPAGPLEVELVWREAARSAGAEGTGQTSPEVLAPARPPERVSRRVGKAPGKGTEATTSRSERAGPPPPSEARVEAPAPSTPEAPGPASAGEPSQAPVLAAPVGAEEGSPGSGSVETSEVAPGGTIPGGGPSSGGGVSGVGVDSELLAYRERLSRHVTRQRRYPAQAVRLGMEGTARVRVRINRDGSLAAPPRLEDSSRFRVLDAEALRMVEAAAPFSPLPSALARESAEFVIPVSFSLRAAAG</sequence>
<evidence type="ECO:0000256" key="2">
    <source>
        <dbReference type="ARBA" id="ARBA00006555"/>
    </source>
</evidence>
<dbReference type="NCBIfam" id="TIGR01352">
    <property type="entry name" value="tonB_Cterm"/>
    <property type="match status" value="1"/>
</dbReference>
<dbReference type="Pfam" id="PF03544">
    <property type="entry name" value="TonB_C"/>
    <property type="match status" value="1"/>
</dbReference>
<dbReference type="InterPro" id="IPR037682">
    <property type="entry name" value="TonB_C"/>
</dbReference>
<evidence type="ECO:0000259" key="11">
    <source>
        <dbReference type="Pfam" id="PF03544"/>
    </source>
</evidence>
<feature type="domain" description="TonB C-terminal" evidence="11">
    <location>
        <begin position="216"/>
        <end position="295"/>
    </location>
</feature>
<feature type="compositionally biased region" description="Basic and acidic residues" evidence="10">
    <location>
        <begin position="1"/>
        <end position="10"/>
    </location>
</feature>
<dbReference type="PANTHER" id="PTHR33446:SF2">
    <property type="entry name" value="PROTEIN TONB"/>
    <property type="match status" value="1"/>
</dbReference>